<sequence>MKYQFGNDVIDGNFSGLQQILKQFYERKRRPLCLCTEPGIELYIAKVNDSYILKRMPKTGGLHSPICMSFEPPEELSGLGEVQGQAIQENLEDGTTNLKLDFSLTKIPGKAPPAPSGADSDSVRTDGKKLTLRGLLHYLFEEARLNYWNPDIPRRNWYNVRKALLNASDSKIAKRASLTDNLYIPELFDDKKIREITSRRNEKLAHMNTGKNSQSLMILIGIVKEISEARYDYKMVVKHCPDFHFMMNKDLHKRIYKRFQEDLELWGINESSQLITISTFTRGTSGVANLEEVSLMVVNEQWIPYENIYEFQLISEMIAENRPFIKGLRYNLDRKKPLSSLVDLNTLPEPTAMYIIPPAQSHTYRESVDNLIQQSDYLGWIWEAEMAMPELPIHKTQIEEKDE</sequence>
<geneLocation type="plasmid" evidence="1">
    <name>pAZJ221</name>
</geneLocation>
<accession>A0A0C4Y964</accession>
<dbReference type="PATRIC" id="fig|470.1342.peg.3881"/>
<evidence type="ECO:0008006" key="2">
    <source>
        <dbReference type="Google" id="ProtNLM"/>
    </source>
</evidence>
<dbReference type="EMBL" id="KM922672">
    <property type="protein sequence ID" value="AJF79872.1"/>
    <property type="molecule type" value="Genomic_DNA"/>
</dbReference>
<reference evidence="1" key="2">
    <citation type="journal article" date="2015" name="Antimicrob. Agents Chemother.">
        <title>Dissemination of blaOXA-23 in Acinetobacter spp. in China: Main Roles of Conjugative Plasmid pAZJ221 and Transposon Tn2009.</title>
        <authorList>
            <person name="Liu L.L."/>
            <person name="Ji S.J."/>
            <person name="Ruan Z."/>
            <person name="Fu Y."/>
            <person name="Fu Y.Q."/>
            <person name="Wang Y.F."/>
            <person name="Yu Y.S."/>
        </authorList>
    </citation>
    <scope>NUCLEOTIDE SEQUENCE</scope>
    <source>
        <strain evidence="1">A221</strain>
        <plasmid evidence="1">pAZJ221</plasmid>
    </source>
</reference>
<evidence type="ECO:0000313" key="1">
    <source>
        <dbReference type="EMBL" id="AJF79872.1"/>
    </source>
</evidence>
<dbReference type="RefSeq" id="WP_000877052.1">
    <property type="nucleotide sequence ID" value="NZ_CP018144.1"/>
</dbReference>
<dbReference type="Pfam" id="PF06666">
    <property type="entry name" value="DUF1173"/>
    <property type="match status" value="1"/>
</dbReference>
<name>A0A0C4Y964_ACIBA</name>
<dbReference type="AlphaFoldDB" id="A0A0C4Y964"/>
<reference evidence="1" key="1">
    <citation type="submission" date="2014-10" db="EMBL/GenBank/DDBJ databases">
        <authorList>
            <person name="Liu L."/>
            <person name="Ji S."/>
            <person name="Ruan Z."/>
            <person name="Fu Y."/>
            <person name="Fu Y."/>
            <person name="Wang Y."/>
            <person name="Yu Y."/>
        </authorList>
    </citation>
    <scope>NUCLEOTIDE SEQUENCE</scope>
    <source>
        <strain evidence="1">A221</strain>
        <plasmid evidence="1">pAZJ221</plasmid>
    </source>
</reference>
<proteinExistence type="predicted"/>
<dbReference type="InterPro" id="IPR009553">
    <property type="entry name" value="DUF1173"/>
</dbReference>
<gene>
    <name evidence="1" type="ORF">NG19_0036</name>
</gene>
<protein>
    <recommendedName>
        <fullName evidence="2">DUF1173 domain-containing protein</fullName>
    </recommendedName>
</protein>
<keyword evidence="1" id="KW-0614">Plasmid</keyword>
<organism evidence="1">
    <name type="scientific">Acinetobacter baumannii</name>
    <dbReference type="NCBI Taxonomy" id="470"/>
    <lineage>
        <taxon>Bacteria</taxon>
        <taxon>Pseudomonadati</taxon>
        <taxon>Pseudomonadota</taxon>
        <taxon>Gammaproteobacteria</taxon>
        <taxon>Moraxellales</taxon>
        <taxon>Moraxellaceae</taxon>
        <taxon>Acinetobacter</taxon>
        <taxon>Acinetobacter calcoaceticus/baumannii complex</taxon>
    </lineage>
</organism>